<evidence type="ECO:0000313" key="2">
    <source>
        <dbReference type="Proteomes" id="UP000004980"/>
    </source>
</evidence>
<sequence length="70" mass="7598">FCAWRCALRAHSMRDRRLLLASAGGVRCLPRRDGAMTGNGHRPGARLADGNEKSPDMKVLSGCYNPASLQ</sequence>
<dbReference type="RefSeq" id="WP_007577321.1">
    <property type="nucleotide sequence ID" value="NZ_AKAU01000014.1"/>
</dbReference>
<protein>
    <submittedName>
        <fullName evidence="1">Uncharacterized protein</fullName>
    </submittedName>
</protein>
<proteinExistence type="predicted"/>
<name>A0ABN0FVD1_9BURK</name>
<feature type="non-terminal residue" evidence="1">
    <location>
        <position position="1"/>
    </location>
</feature>
<evidence type="ECO:0000313" key="1">
    <source>
        <dbReference type="EMBL" id="EIN02809.1"/>
    </source>
</evidence>
<gene>
    <name evidence="1" type="ORF">WQE_02442</name>
</gene>
<accession>A0ABN0FVD1</accession>
<organism evidence="1 2">
    <name type="scientific">Paraburkholderia hospita</name>
    <dbReference type="NCBI Taxonomy" id="169430"/>
    <lineage>
        <taxon>Bacteria</taxon>
        <taxon>Pseudomonadati</taxon>
        <taxon>Pseudomonadota</taxon>
        <taxon>Betaproteobacteria</taxon>
        <taxon>Burkholderiales</taxon>
        <taxon>Burkholderiaceae</taxon>
        <taxon>Paraburkholderia</taxon>
    </lineage>
</organism>
<reference evidence="1 2" key="1">
    <citation type="journal article" date="2012" name="J. Bacteriol.">
        <title>Draft Genome Sequence of the Soil Bacterium Burkholderia terrae Strain BS001, Which Interacts with Fungal Surface Structures.</title>
        <authorList>
            <person name="Nazir R."/>
            <person name="Hansen M.A."/>
            <person name="Sorensen S."/>
            <person name="van Elsas J.D."/>
        </authorList>
    </citation>
    <scope>NUCLEOTIDE SEQUENCE [LARGE SCALE GENOMIC DNA]</scope>
    <source>
        <strain evidence="1 2">BS001</strain>
    </source>
</reference>
<dbReference type="EMBL" id="AKAU01000014">
    <property type="protein sequence ID" value="EIN02809.1"/>
    <property type="molecule type" value="Genomic_DNA"/>
</dbReference>
<comment type="caution">
    <text evidence="1">The sequence shown here is derived from an EMBL/GenBank/DDBJ whole genome shotgun (WGS) entry which is preliminary data.</text>
</comment>
<keyword evidence="2" id="KW-1185">Reference proteome</keyword>
<dbReference type="Proteomes" id="UP000004980">
    <property type="component" value="Unassembled WGS sequence"/>
</dbReference>